<feature type="domain" description="AMP-activated protein kinase glycogen-binding" evidence="3">
    <location>
        <begin position="16"/>
        <end position="93"/>
    </location>
</feature>
<sequence>MYSLEVHLDDSAHSFNSVHVAGSFNDWSQTANALQYDAVGTRWATRLKLSNVRVGDKLLYKFVVNEQEWVCNDQEATETNELGTQNNVAVITEAMEEPDSTVSSAWVEVGDHQQDEPEEAANEEHEHEPAPEPNHVSHKKNYYSWLVSMAGLLESLKWFFKCYLPRADVAAIVADLACQHPDIVHLVHPEHRAGGPHAESHRRGDPVRLAAGGVPSCEIVAGFLAELLRNRCFAGHFLRLDVVGYMVLCELESEQIDQPGGAEDQVLLHEDHKVDRDPVAKHGQEVRQDRAQLVSASHREHQRHGKHHEHHEPARDVAIHPRIDDLDDERGRVQVDDIVGHEREPQQNEQELAEPAPRVENEVQQAAERGRFVGRGPCRFRDGSVADKQSDDCSHGGRDGDREKREEEHFFLAERLGQQDVVVRRDACPGGRHRVAQREETEPVADHRESVANRDSAVELGDVVAGHRVHQDDRDDHDDADDGLELEHQPDPENGHHDAEQTDNEDPDLDGHPAVAH</sequence>
<dbReference type="SUPFAM" id="SSF81296">
    <property type="entry name" value="E set domains"/>
    <property type="match status" value="1"/>
</dbReference>
<dbReference type="InterPro" id="IPR014756">
    <property type="entry name" value="Ig_E-set"/>
</dbReference>
<feature type="region of interest" description="Disordered" evidence="2">
    <location>
        <begin position="276"/>
        <end position="404"/>
    </location>
</feature>
<feature type="compositionally biased region" description="Basic and acidic residues" evidence="2">
    <location>
        <begin position="379"/>
        <end position="404"/>
    </location>
</feature>
<keyword evidence="5" id="KW-1185">Reference proteome</keyword>
<feature type="region of interest" description="Disordered" evidence="2">
    <location>
        <begin position="110"/>
        <end position="135"/>
    </location>
</feature>
<reference evidence="4 5" key="1">
    <citation type="journal article" date="2021" name="G3 (Bethesda)">
        <title>Genomic diversity, chromosomal rearrangements, and interspecies hybridization in the ogataea polymorpha species complex.</title>
        <authorList>
            <person name="Hanson S.J."/>
            <person name="Cinneide E.O."/>
            <person name="Salzberg L.I."/>
            <person name="Wolfe K.H."/>
            <person name="McGowan J."/>
            <person name="Fitzpatrick D.A."/>
            <person name="Matlin K."/>
        </authorList>
    </citation>
    <scope>NUCLEOTIDE SEQUENCE [LARGE SCALE GENOMIC DNA]</scope>
    <source>
        <strain evidence="4">51-138</strain>
    </source>
</reference>
<feature type="compositionally biased region" description="Basic and acidic residues" evidence="2">
    <location>
        <begin position="310"/>
        <end position="346"/>
    </location>
</feature>
<feature type="compositionally biased region" description="Basic and acidic residues" evidence="2">
    <location>
        <begin position="436"/>
        <end position="452"/>
    </location>
</feature>
<dbReference type="PANTHER" id="PTHR10343">
    <property type="entry name" value="5'-AMP-ACTIVATED PROTEIN KINASE , BETA SUBUNIT"/>
    <property type="match status" value="1"/>
</dbReference>
<dbReference type="PANTHER" id="PTHR10343:SF84">
    <property type="entry name" value="5'-AMP-ACTIVATED PROTEIN KINASE SUBUNIT BETA-1"/>
    <property type="match status" value="1"/>
</dbReference>
<proteinExistence type="inferred from homology"/>
<feature type="compositionally biased region" description="Basic residues" evidence="2">
    <location>
        <begin position="300"/>
        <end position="309"/>
    </location>
</feature>
<feature type="compositionally biased region" description="Basic and acidic residues" evidence="2">
    <location>
        <begin position="276"/>
        <end position="290"/>
    </location>
</feature>
<name>A0ABQ7RUV6_PICAN</name>
<dbReference type="InterPro" id="IPR013783">
    <property type="entry name" value="Ig-like_fold"/>
</dbReference>
<comment type="similarity">
    <text evidence="1">Belongs to the 5'-AMP-activated protein kinase beta subunit family.</text>
</comment>
<dbReference type="Gene3D" id="2.60.40.10">
    <property type="entry name" value="Immunoglobulins"/>
    <property type="match status" value="1"/>
</dbReference>
<dbReference type="EMBL" id="JAHLVD010000009">
    <property type="protein sequence ID" value="KAG7847732.1"/>
    <property type="molecule type" value="Genomic_DNA"/>
</dbReference>
<dbReference type="Pfam" id="PF16561">
    <property type="entry name" value="AMPK1_CBM"/>
    <property type="match status" value="1"/>
</dbReference>
<dbReference type="InterPro" id="IPR032640">
    <property type="entry name" value="AMPK1_CBM"/>
</dbReference>
<dbReference type="Proteomes" id="UP001197328">
    <property type="component" value="Unassembled WGS sequence"/>
</dbReference>
<dbReference type="InterPro" id="IPR050827">
    <property type="entry name" value="CRP1_MDG1_kinase"/>
</dbReference>
<accession>A0ABQ7RUV6</accession>
<dbReference type="CDD" id="cd02859">
    <property type="entry name" value="E_set_AMPKbeta_like_N"/>
    <property type="match status" value="1"/>
</dbReference>
<evidence type="ECO:0000313" key="5">
    <source>
        <dbReference type="Proteomes" id="UP001197328"/>
    </source>
</evidence>
<evidence type="ECO:0000259" key="3">
    <source>
        <dbReference type="Pfam" id="PF16561"/>
    </source>
</evidence>
<gene>
    <name evidence="4" type="ORF">KL940_003644</name>
</gene>
<feature type="region of interest" description="Disordered" evidence="2">
    <location>
        <begin position="430"/>
        <end position="517"/>
    </location>
</feature>
<evidence type="ECO:0000256" key="2">
    <source>
        <dbReference type="SAM" id="MobiDB-lite"/>
    </source>
</evidence>
<feature type="compositionally biased region" description="Acidic residues" evidence="2">
    <location>
        <begin position="475"/>
        <end position="484"/>
    </location>
</feature>
<comment type="caution">
    <text evidence="4">The sequence shown here is derived from an EMBL/GenBank/DDBJ whole genome shotgun (WGS) entry which is preliminary data.</text>
</comment>
<feature type="compositionally biased region" description="Basic and acidic residues" evidence="2">
    <location>
        <begin position="485"/>
        <end position="500"/>
    </location>
</feature>
<evidence type="ECO:0000313" key="4">
    <source>
        <dbReference type="EMBL" id="KAG7847732.1"/>
    </source>
</evidence>
<evidence type="ECO:0000256" key="1">
    <source>
        <dbReference type="ARBA" id="ARBA00010926"/>
    </source>
</evidence>
<organism evidence="4 5">
    <name type="scientific">Pichia angusta</name>
    <name type="common">Yeast</name>
    <name type="synonym">Hansenula polymorpha</name>
    <dbReference type="NCBI Taxonomy" id="870730"/>
    <lineage>
        <taxon>Eukaryota</taxon>
        <taxon>Fungi</taxon>
        <taxon>Dikarya</taxon>
        <taxon>Ascomycota</taxon>
        <taxon>Saccharomycotina</taxon>
        <taxon>Pichiomycetes</taxon>
        <taxon>Pichiales</taxon>
        <taxon>Pichiaceae</taxon>
        <taxon>Ogataea</taxon>
    </lineage>
</organism>
<protein>
    <recommendedName>
        <fullName evidence="3">AMP-activated protein kinase glycogen-binding domain-containing protein</fullName>
    </recommendedName>
</protein>